<dbReference type="RefSeq" id="XP_060279911.1">
    <property type="nucleotide sequence ID" value="XM_060426240.1"/>
</dbReference>
<feature type="signal peptide" evidence="1">
    <location>
        <begin position="1"/>
        <end position="15"/>
    </location>
</feature>
<reference evidence="2" key="1">
    <citation type="submission" date="2023-06" db="EMBL/GenBank/DDBJ databases">
        <title>Genome-scale phylogeny and comparative genomics of the fungal order Sordariales.</title>
        <authorList>
            <consortium name="Lawrence Berkeley National Laboratory"/>
            <person name="Hensen N."/>
            <person name="Bonometti L."/>
            <person name="Westerberg I."/>
            <person name="Brannstrom I.O."/>
            <person name="Guillou S."/>
            <person name="Cros-Aarteil S."/>
            <person name="Calhoun S."/>
            <person name="Haridas S."/>
            <person name="Kuo A."/>
            <person name="Mondo S."/>
            <person name="Pangilinan J."/>
            <person name="Riley R."/>
            <person name="Labutti K."/>
            <person name="Andreopoulos B."/>
            <person name="Lipzen A."/>
            <person name="Chen C."/>
            <person name="Yanf M."/>
            <person name="Daum C."/>
            <person name="Ng V."/>
            <person name="Clum A."/>
            <person name="Steindorff A."/>
            <person name="Ohm R."/>
            <person name="Martin F."/>
            <person name="Silar P."/>
            <person name="Natvig D."/>
            <person name="Lalanne C."/>
            <person name="Gautier V."/>
            <person name="Ament-Velasquez S.L."/>
            <person name="Kruys A."/>
            <person name="Hutchinson M.I."/>
            <person name="Powell A.J."/>
            <person name="Barry K."/>
            <person name="Miller A.N."/>
            <person name="Grigoriev I.V."/>
            <person name="Debuchy R."/>
            <person name="Gladieux P."/>
            <person name="Thoren M.H."/>
            <person name="Johannesson H."/>
        </authorList>
    </citation>
    <scope>NUCLEOTIDE SEQUENCE</scope>
    <source>
        <strain evidence="2">8032-3</strain>
    </source>
</reference>
<dbReference type="AlphaFoldDB" id="A0AAJ0BUL8"/>
<dbReference type="Proteomes" id="UP001244011">
    <property type="component" value="Unassembled WGS sequence"/>
</dbReference>
<feature type="chain" id="PRO_5042521993" evidence="1">
    <location>
        <begin position="16"/>
        <end position="179"/>
    </location>
</feature>
<proteinExistence type="predicted"/>
<dbReference type="EMBL" id="MU839025">
    <property type="protein sequence ID" value="KAK1763698.1"/>
    <property type="molecule type" value="Genomic_DNA"/>
</dbReference>
<keyword evidence="3" id="KW-1185">Reference proteome</keyword>
<keyword evidence="1" id="KW-0732">Signal</keyword>
<evidence type="ECO:0000256" key="1">
    <source>
        <dbReference type="SAM" id="SignalP"/>
    </source>
</evidence>
<comment type="caution">
    <text evidence="2">The sequence shown here is derived from an EMBL/GenBank/DDBJ whole genome shotgun (WGS) entry which is preliminary data.</text>
</comment>
<organism evidence="2 3">
    <name type="scientific">Phialemonium atrogriseum</name>
    <dbReference type="NCBI Taxonomy" id="1093897"/>
    <lineage>
        <taxon>Eukaryota</taxon>
        <taxon>Fungi</taxon>
        <taxon>Dikarya</taxon>
        <taxon>Ascomycota</taxon>
        <taxon>Pezizomycotina</taxon>
        <taxon>Sordariomycetes</taxon>
        <taxon>Sordariomycetidae</taxon>
        <taxon>Cephalothecales</taxon>
        <taxon>Cephalothecaceae</taxon>
        <taxon>Phialemonium</taxon>
    </lineage>
</organism>
<dbReference type="GeneID" id="85309427"/>
<sequence>MTKIAAILLVGRAAAASIQPSPRAAQTCYDTETAALLCYTAPDNTPQNVTVADVTYVAAYLRSYGQETWAGRLFTMAAADTPNCDEWTLYARNSVTALAKHIDNKVDSSVLFEDIANTIDGGPSATDAQKQAAIIGCLSNGGSLGVVFNATNPAYTSTTYTAEGYTPDGIMVKIVNSGA</sequence>
<gene>
    <name evidence="2" type="ORF">QBC33DRAFT_518393</name>
</gene>
<evidence type="ECO:0000313" key="2">
    <source>
        <dbReference type="EMBL" id="KAK1763698.1"/>
    </source>
</evidence>
<protein>
    <submittedName>
        <fullName evidence="2">Uncharacterized protein</fullName>
    </submittedName>
</protein>
<evidence type="ECO:0000313" key="3">
    <source>
        <dbReference type="Proteomes" id="UP001244011"/>
    </source>
</evidence>
<name>A0AAJ0BUL8_9PEZI</name>
<accession>A0AAJ0BUL8</accession>